<dbReference type="EMBL" id="JANPWB010000004">
    <property type="protein sequence ID" value="KAJ1194634.1"/>
    <property type="molecule type" value="Genomic_DNA"/>
</dbReference>
<proteinExistence type="predicted"/>
<name>A0AAV7V388_PLEWA</name>
<keyword evidence="3" id="KW-1185">Reference proteome</keyword>
<sequence length="158" mass="17485">LTKMGKRKATSNPTEQGRAKRAPRHAAENCTLTQIDDLIEEVESLLATKPSKSRRKDASSSSNVIKSFFAPVHRDSQISIPQGTSTELRKLEILKNPTESPNLNLPNQQDGVSPLPNCNNRFLPLVLPSPAELERTISREIEKPVPVIATQDEHLAVF</sequence>
<dbReference type="AlphaFoldDB" id="A0AAV7V388"/>
<feature type="non-terminal residue" evidence="2">
    <location>
        <position position="158"/>
    </location>
</feature>
<comment type="caution">
    <text evidence="2">The sequence shown here is derived from an EMBL/GenBank/DDBJ whole genome shotgun (WGS) entry which is preliminary data.</text>
</comment>
<accession>A0AAV7V388</accession>
<feature type="region of interest" description="Disordered" evidence="1">
    <location>
        <begin position="1"/>
        <end position="28"/>
    </location>
</feature>
<protein>
    <submittedName>
        <fullName evidence="2">Uncharacterized protein</fullName>
    </submittedName>
</protein>
<evidence type="ECO:0000256" key="1">
    <source>
        <dbReference type="SAM" id="MobiDB-lite"/>
    </source>
</evidence>
<evidence type="ECO:0000313" key="2">
    <source>
        <dbReference type="EMBL" id="KAJ1194634.1"/>
    </source>
</evidence>
<evidence type="ECO:0000313" key="3">
    <source>
        <dbReference type="Proteomes" id="UP001066276"/>
    </source>
</evidence>
<gene>
    <name evidence="2" type="ORF">NDU88_003922</name>
</gene>
<organism evidence="2 3">
    <name type="scientific">Pleurodeles waltl</name>
    <name type="common">Iberian ribbed newt</name>
    <dbReference type="NCBI Taxonomy" id="8319"/>
    <lineage>
        <taxon>Eukaryota</taxon>
        <taxon>Metazoa</taxon>
        <taxon>Chordata</taxon>
        <taxon>Craniata</taxon>
        <taxon>Vertebrata</taxon>
        <taxon>Euteleostomi</taxon>
        <taxon>Amphibia</taxon>
        <taxon>Batrachia</taxon>
        <taxon>Caudata</taxon>
        <taxon>Salamandroidea</taxon>
        <taxon>Salamandridae</taxon>
        <taxon>Pleurodelinae</taxon>
        <taxon>Pleurodeles</taxon>
    </lineage>
</organism>
<feature type="non-terminal residue" evidence="2">
    <location>
        <position position="1"/>
    </location>
</feature>
<reference evidence="2" key="1">
    <citation type="journal article" date="2022" name="bioRxiv">
        <title>Sequencing and chromosome-scale assembly of the giantPleurodeles waltlgenome.</title>
        <authorList>
            <person name="Brown T."/>
            <person name="Elewa A."/>
            <person name="Iarovenko S."/>
            <person name="Subramanian E."/>
            <person name="Araus A.J."/>
            <person name="Petzold A."/>
            <person name="Susuki M."/>
            <person name="Suzuki K.-i.T."/>
            <person name="Hayashi T."/>
            <person name="Toyoda A."/>
            <person name="Oliveira C."/>
            <person name="Osipova E."/>
            <person name="Leigh N.D."/>
            <person name="Simon A."/>
            <person name="Yun M.H."/>
        </authorList>
    </citation>
    <scope>NUCLEOTIDE SEQUENCE</scope>
    <source>
        <strain evidence="2">20211129_DDA</strain>
        <tissue evidence="2">Liver</tissue>
    </source>
</reference>
<dbReference type="Proteomes" id="UP001066276">
    <property type="component" value="Chromosome 2_2"/>
</dbReference>